<feature type="non-terminal residue" evidence="2">
    <location>
        <position position="128"/>
    </location>
</feature>
<reference evidence="2" key="1">
    <citation type="journal article" date="2014" name="Front. Microbiol.">
        <title>High frequency of phylogenetically diverse reductive dehalogenase-homologous genes in deep subseafloor sedimentary metagenomes.</title>
        <authorList>
            <person name="Kawai M."/>
            <person name="Futagami T."/>
            <person name="Toyoda A."/>
            <person name="Takaki Y."/>
            <person name="Nishi S."/>
            <person name="Hori S."/>
            <person name="Arai W."/>
            <person name="Tsubouchi T."/>
            <person name="Morono Y."/>
            <person name="Uchiyama I."/>
            <person name="Ito T."/>
            <person name="Fujiyama A."/>
            <person name="Inagaki F."/>
            <person name="Takami H."/>
        </authorList>
    </citation>
    <scope>NUCLEOTIDE SEQUENCE</scope>
    <source>
        <strain evidence="2">Expedition CK06-06</strain>
    </source>
</reference>
<comment type="caution">
    <text evidence="2">The sequence shown here is derived from an EMBL/GenBank/DDBJ whole genome shotgun (WGS) entry which is preliminary data.</text>
</comment>
<protein>
    <submittedName>
        <fullName evidence="2">Uncharacterized protein</fullName>
    </submittedName>
</protein>
<name>X0X726_9ZZZZ</name>
<sequence length="128" mass="14973">MKKKKLSNQQTTMLSSQTKKQKENVEYLREQYKIAVASFQLARQLSEDAGLWGHHLERYGSGKLSPDSWWLHTDLNLSEEYPDAPNLNDYGTGSYREHDPKIDEFVMARAKWILPQLEQELKEVGFEK</sequence>
<evidence type="ECO:0000313" key="2">
    <source>
        <dbReference type="EMBL" id="GAG39019.1"/>
    </source>
</evidence>
<organism evidence="2">
    <name type="scientific">marine sediment metagenome</name>
    <dbReference type="NCBI Taxonomy" id="412755"/>
    <lineage>
        <taxon>unclassified sequences</taxon>
        <taxon>metagenomes</taxon>
        <taxon>ecological metagenomes</taxon>
    </lineage>
</organism>
<dbReference type="EMBL" id="BARS01048673">
    <property type="protein sequence ID" value="GAG39019.1"/>
    <property type="molecule type" value="Genomic_DNA"/>
</dbReference>
<gene>
    <name evidence="2" type="ORF">S01H1_72905</name>
</gene>
<proteinExistence type="predicted"/>
<evidence type="ECO:0000256" key="1">
    <source>
        <dbReference type="SAM" id="MobiDB-lite"/>
    </source>
</evidence>
<accession>X0X726</accession>
<feature type="compositionally biased region" description="Polar residues" evidence="1">
    <location>
        <begin position="7"/>
        <end position="18"/>
    </location>
</feature>
<dbReference type="AlphaFoldDB" id="X0X726"/>
<feature type="region of interest" description="Disordered" evidence="1">
    <location>
        <begin position="1"/>
        <end position="22"/>
    </location>
</feature>